<dbReference type="GO" id="GO:0016887">
    <property type="term" value="F:ATP hydrolysis activity"/>
    <property type="evidence" value="ECO:0007669"/>
    <property type="project" value="InterPro"/>
</dbReference>
<protein>
    <submittedName>
        <fullName evidence="5">Parallel beta-helix repeat (Two copies)</fullName>
    </submittedName>
</protein>
<evidence type="ECO:0000256" key="1">
    <source>
        <dbReference type="ARBA" id="ARBA00010378"/>
    </source>
</evidence>
<dbReference type="Gene3D" id="2.160.20.10">
    <property type="entry name" value="Single-stranded right-handed beta-helix, Pectin lyase-like"/>
    <property type="match status" value="1"/>
</dbReference>
<proteinExistence type="inferred from homology"/>
<dbReference type="InterPro" id="IPR039448">
    <property type="entry name" value="Beta_helix"/>
</dbReference>
<feature type="domain" description="AAA+ ATPase" evidence="4">
    <location>
        <begin position="331"/>
        <end position="471"/>
    </location>
</feature>
<name>A0A1I1AT19_9PSEU</name>
<dbReference type="EMBL" id="FOKG01000010">
    <property type="protein sequence ID" value="SFB40672.1"/>
    <property type="molecule type" value="Genomic_DNA"/>
</dbReference>
<dbReference type="GO" id="GO:0005524">
    <property type="term" value="F:ATP binding"/>
    <property type="evidence" value="ECO:0007669"/>
    <property type="project" value="UniProtKB-KW"/>
</dbReference>
<comment type="similarity">
    <text evidence="1">Belongs to the CbxX/CfxQ family.</text>
</comment>
<dbReference type="Proteomes" id="UP000243799">
    <property type="component" value="Unassembled WGS sequence"/>
</dbReference>
<evidence type="ECO:0000313" key="5">
    <source>
        <dbReference type="EMBL" id="SFB40672.1"/>
    </source>
</evidence>
<dbReference type="CDD" id="cd00009">
    <property type="entry name" value="AAA"/>
    <property type="match status" value="1"/>
</dbReference>
<dbReference type="SUPFAM" id="SSF52540">
    <property type="entry name" value="P-loop containing nucleoside triphosphate hydrolases"/>
    <property type="match status" value="1"/>
</dbReference>
<dbReference type="Gene3D" id="1.10.8.60">
    <property type="match status" value="1"/>
</dbReference>
<dbReference type="Pfam" id="PF17866">
    <property type="entry name" value="AAA_lid_6"/>
    <property type="match status" value="1"/>
</dbReference>
<dbReference type="SMART" id="SM00382">
    <property type="entry name" value="AAA"/>
    <property type="match status" value="1"/>
</dbReference>
<evidence type="ECO:0000256" key="2">
    <source>
        <dbReference type="ARBA" id="ARBA00022741"/>
    </source>
</evidence>
<keyword evidence="2" id="KW-0547">Nucleotide-binding</keyword>
<dbReference type="InterPro" id="IPR006626">
    <property type="entry name" value="PbH1"/>
</dbReference>
<dbReference type="InterPro" id="IPR003593">
    <property type="entry name" value="AAA+_ATPase"/>
</dbReference>
<dbReference type="InterPro" id="IPR012334">
    <property type="entry name" value="Pectin_lyas_fold"/>
</dbReference>
<dbReference type="PANTHER" id="PTHR43392:SF2">
    <property type="entry name" value="AAA-TYPE ATPASE FAMILY PROTEIN _ ANKYRIN REPEAT FAMILY PROTEIN"/>
    <property type="match status" value="1"/>
</dbReference>
<dbReference type="InterPro" id="IPR027417">
    <property type="entry name" value="P-loop_NTPase"/>
</dbReference>
<dbReference type="AlphaFoldDB" id="A0A1I1AT19"/>
<dbReference type="InterPro" id="IPR041627">
    <property type="entry name" value="AAA_lid_6"/>
</dbReference>
<reference evidence="6" key="1">
    <citation type="submission" date="2016-10" db="EMBL/GenBank/DDBJ databases">
        <authorList>
            <person name="Varghese N."/>
            <person name="Submissions S."/>
        </authorList>
    </citation>
    <scope>NUCLEOTIDE SEQUENCE [LARGE SCALE GENOMIC DNA]</scope>
    <source>
        <strain evidence="6">CGMCC 4.3568</strain>
    </source>
</reference>
<dbReference type="RefSeq" id="WP_091674379.1">
    <property type="nucleotide sequence ID" value="NZ_FOKG01000010.1"/>
</dbReference>
<dbReference type="InterPro" id="IPR003959">
    <property type="entry name" value="ATPase_AAA_core"/>
</dbReference>
<evidence type="ECO:0000313" key="6">
    <source>
        <dbReference type="Proteomes" id="UP000243799"/>
    </source>
</evidence>
<organism evidence="5 6">
    <name type="scientific">Amycolatopsis marina</name>
    <dbReference type="NCBI Taxonomy" id="490629"/>
    <lineage>
        <taxon>Bacteria</taxon>
        <taxon>Bacillati</taxon>
        <taxon>Actinomycetota</taxon>
        <taxon>Actinomycetes</taxon>
        <taxon>Pseudonocardiales</taxon>
        <taxon>Pseudonocardiaceae</taxon>
        <taxon>Amycolatopsis</taxon>
    </lineage>
</organism>
<dbReference type="SUPFAM" id="SSF51126">
    <property type="entry name" value="Pectin lyase-like"/>
    <property type="match status" value="1"/>
</dbReference>
<sequence length="560" mass="59698">MARTLFVAPGQRGALGSIGEALDAADDGATISLAPGEYSETVDLRDRSITITAAEPGTVTISSSSRDAPLLRATRCRLELHGLVLRATDEPGIEVRGGRAKITGCEVSTEQAAAISIVDGADVELSGTKVTGGRYGLVIEESDGVVDRCEFRDIADDGVILRLGTRATVRNSTLAGCGFRGIYLYQAGNSGVERCEISQTGDAGISVADQTSPTISECWIHDTQGVGISVGRGCGGVVDSCRVENTAPPGVLLADGARTEVREGEPDAATPHVGAAAATSGRQDLEQVEKLLAELDGMIGLAGVKHEVRGLIDELQVNEWRRSEGLSVGTVSNHLVFAGAPGTGKTTVARTYGELLRALGVLPNGKFREVSRRDLVGQYIGHTAEKAASAFDEARGGVLFIDEAYALSRSSAGSADFGQEAIDTLVKLMEDHRDEIAVIVAGYTGEMVEFLDANPGLASRFAKTIEFENYSPEQLVQISRHIAKGEDYVLDDDVDSALLEWFAHIERDENFGNAREARKLLERMRKSQSSRLRSLGHRPSRTDLRTLTLDDLLDAVRSEG</sequence>
<dbReference type="InterPro" id="IPR011050">
    <property type="entry name" value="Pectin_lyase_fold/virulence"/>
</dbReference>
<dbReference type="Pfam" id="PF13229">
    <property type="entry name" value="Beta_helix"/>
    <property type="match status" value="1"/>
</dbReference>
<dbReference type="FunFam" id="3.40.50.300:FF:000216">
    <property type="entry name" value="Type VII secretion ATPase EccA"/>
    <property type="match status" value="1"/>
</dbReference>
<gene>
    <name evidence="5" type="ORF">SAMN05216266_110100</name>
</gene>
<dbReference type="PANTHER" id="PTHR43392">
    <property type="entry name" value="AAA-TYPE ATPASE FAMILY PROTEIN / ANKYRIN REPEAT FAMILY PROTEIN"/>
    <property type="match status" value="1"/>
</dbReference>
<dbReference type="InterPro" id="IPR000641">
    <property type="entry name" value="CbxX/CfxQ"/>
</dbReference>
<dbReference type="Pfam" id="PF00004">
    <property type="entry name" value="AAA"/>
    <property type="match status" value="1"/>
</dbReference>
<dbReference type="Gene3D" id="3.40.50.300">
    <property type="entry name" value="P-loop containing nucleotide triphosphate hydrolases"/>
    <property type="match status" value="1"/>
</dbReference>
<evidence type="ECO:0000256" key="3">
    <source>
        <dbReference type="ARBA" id="ARBA00022840"/>
    </source>
</evidence>
<keyword evidence="6" id="KW-1185">Reference proteome</keyword>
<dbReference type="InterPro" id="IPR050773">
    <property type="entry name" value="CbxX/CfxQ_RuBisCO_ESX"/>
</dbReference>
<dbReference type="SMART" id="SM00710">
    <property type="entry name" value="PbH1"/>
    <property type="match status" value="6"/>
</dbReference>
<keyword evidence="3" id="KW-0067">ATP-binding</keyword>
<dbReference type="PRINTS" id="PR00819">
    <property type="entry name" value="CBXCFQXSUPER"/>
</dbReference>
<accession>A0A1I1AT19</accession>
<dbReference type="STRING" id="490629.SAMN05216266_110100"/>
<evidence type="ECO:0000259" key="4">
    <source>
        <dbReference type="SMART" id="SM00382"/>
    </source>
</evidence>
<dbReference type="OrthoDB" id="9806903at2"/>